<reference evidence="1 2" key="1">
    <citation type="submission" date="2021-01" db="EMBL/GenBank/DDBJ databases">
        <title>Genomic Encyclopedia of Type Strains, Phase IV (KMG-IV): sequencing the most valuable type-strain genomes for metagenomic binning, comparative biology and taxonomic classification.</title>
        <authorList>
            <person name="Goeker M."/>
        </authorList>
    </citation>
    <scope>NUCLEOTIDE SEQUENCE [LARGE SCALE GENOMIC DNA]</scope>
    <source>
        <strain evidence="1 2">DSM 25879</strain>
    </source>
</reference>
<proteinExistence type="predicted"/>
<keyword evidence="2" id="KW-1185">Reference proteome</keyword>
<comment type="caution">
    <text evidence="1">The sequence shown here is derived from an EMBL/GenBank/DDBJ whole genome shotgun (WGS) entry which is preliminary data.</text>
</comment>
<evidence type="ECO:0000313" key="1">
    <source>
        <dbReference type="EMBL" id="MBM7618598.1"/>
    </source>
</evidence>
<dbReference type="RefSeq" id="WP_204412954.1">
    <property type="nucleotide sequence ID" value="NZ_JAFBED010000001.1"/>
</dbReference>
<protein>
    <submittedName>
        <fullName evidence="1">Uncharacterized protein</fullName>
    </submittedName>
</protein>
<gene>
    <name evidence="1" type="ORF">JOC95_000440</name>
</gene>
<name>A0ABS2NW03_9BACI</name>
<dbReference type="Proteomes" id="UP000737402">
    <property type="component" value="Unassembled WGS sequence"/>
</dbReference>
<evidence type="ECO:0000313" key="2">
    <source>
        <dbReference type="Proteomes" id="UP000737402"/>
    </source>
</evidence>
<dbReference type="EMBL" id="JAFBED010000001">
    <property type="protein sequence ID" value="MBM7618598.1"/>
    <property type="molecule type" value="Genomic_DNA"/>
</dbReference>
<organism evidence="1 2">
    <name type="scientific">Sutcliffiella tianshenii</name>
    <dbReference type="NCBI Taxonomy" id="1463404"/>
    <lineage>
        <taxon>Bacteria</taxon>
        <taxon>Bacillati</taxon>
        <taxon>Bacillota</taxon>
        <taxon>Bacilli</taxon>
        <taxon>Bacillales</taxon>
        <taxon>Bacillaceae</taxon>
        <taxon>Sutcliffiella</taxon>
    </lineage>
</organism>
<sequence>MKYTPKQFTPELLDKIKQTEQSLGSLLEEITQPYKNKFHNKGLELDSSFDQEGTDPFGPGYRSSLNIGISETGGDLLDLHTIVIWECQRTLLGNPIGKNIPGSRISGEFMDETINEINGELQAYLKEWLN</sequence>
<accession>A0ABS2NW03</accession>